<feature type="binding site" evidence="9">
    <location>
        <position position="62"/>
    </location>
    <ligand>
        <name>phosphate</name>
        <dbReference type="ChEBI" id="CHEBI:43474"/>
    </ligand>
</feature>
<dbReference type="CDD" id="cd09009">
    <property type="entry name" value="PNP-EcPNPII_like"/>
    <property type="match status" value="1"/>
</dbReference>
<comment type="caution">
    <text evidence="11">The sequence shown here is derived from an EMBL/GenBank/DDBJ whole genome shotgun (WGS) entry which is preliminary data.</text>
</comment>
<evidence type="ECO:0000313" key="11">
    <source>
        <dbReference type="EMBL" id="GHO95538.1"/>
    </source>
</evidence>
<comment type="subunit">
    <text evidence="4">Homotrimer.</text>
</comment>
<evidence type="ECO:0000259" key="10">
    <source>
        <dbReference type="Pfam" id="PF01048"/>
    </source>
</evidence>
<dbReference type="GO" id="GO:0004731">
    <property type="term" value="F:purine-nucleoside phosphorylase activity"/>
    <property type="evidence" value="ECO:0007669"/>
    <property type="project" value="UniProtKB-EC"/>
</dbReference>
<dbReference type="NCBIfam" id="TIGR01700">
    <property type="entry name" value="PNPH"/>
    <property type="match status" value="1"/>
</dbReference>
<gene>
    <name evidence="11" type="ORF">KSF_055860</name>
</gene>
<evidence type="ECO:0000256" key="7">
    <source>
        <dbReference type="ARBA" id="ARBA00048556"/>
    </source>
</evidence>
<protein>
    <recommendedName>
        <fullName evidence="8">Purine nucleoside phosphorylase</fullName>
        <ecNumber evidence="8">2.4.2.1</ecNumber>
    </recommendedName>
    <alternativeName>
        <fullName evidence="8">Inosine-guanosine phosphorylase</fullName>
    </alternativeName>
</protein>
<feature type="binding site" evidence="9">
    <location>
        <position position="31"/>
    </location>
    <ligand>
        <name>phosphate</name>
        <dbReference type="ChEBI" id="CHEBI:43474"/>
    </ligand>
</feature>
<dbReference type="InterPro" id="IPR000845">
    <property type="entry name" value="Nucleoside_phosphorylase_d"/>
</dbReference>
<feature type="binding site" evidence="9">
    <location>
        <position position="114"/>
    </location>
    <ligand>
        <name>phosphate</name>
        <dbReference type="ChEBI" id="CHEBI:43474"/>
    </ligand>
</feature>
<comment type="pathway">
    <text evidence="2 8">Purine metabolism; purine nucleoside salvage.</text>
</comment>
<dbReference type="EMBL" id="BNJK01000001">
    <property type="protein sequence ID" value="GHO95538.1"/>
    <property type="molecule type" value="Genomic_DNA"/>
</dbReference>
<feature type="domain" description="Nucleoside phosphorylase" evidence="10">
    <location>
        <begin position="25"/>
        <end position="275"/>
    </location>
</feature>
<dbReference type="InterPro" id="IPR011268">
    <property type="entry name" value="Purine_phosphorylase"/>
</dbReference>
<evidence type="ECO:0000256" key="5">
    <source>
        <dbReference type="ARBA" id="ARBA00022676"/>
    </source>
</evidence>
<comment type="similarity">
    <text evidence="3 8">Belongs to the PNP/MTAP phosphorylase family.</text>
</comment>
<feature type="binding site" evidence="9">
    <location>
        <begin position="82"/>
        <end position="84"/>
    </location>
    <ligand>
        <name>phosphate</name>
        <dbReference type="ChEBI" id="CHEBI:43474"/>
    </ligand>
</feature>
<dbReference type="RefSeq" id="WP_220206210.1">
    <property type="nucleotide sequence ID" value="NZ_BNJK01000001.1"/>
</dbReference>
<keyword evidence="12" id="KW-1185">Reference proteome</keyword>
<sequence>MLFPYNQVQEAVAAIQVRTTLKPAVAIILGSGLGDLAAELENAVAVPYAEIPHFAQSTVSGHAGRLLLGMLEDVPVLVMQGRFHFYEGHSMAVLTLPVRVMRMLGAETLIVTNAAGGVNPAYQPGDFMLIRDHINLPGLAGANPLIGPNEERFGERFPAIAHAYDAQLNALAYEVAAERSTITLHEGIYTMVAGPSFETPAELRFLRTIGTDAVGMSTVPEVIVARHMQMRVLGISLITNKATGEETGEASHAEVLETANSVRPKFAALVRGIVRKMQGA</sequence>
<dbReference type="NCBIfam" id="TIGR01697">
    <property type="entry name" value="PNPH-PUNA-XAPA"/>
    <property type="match status" value="1"/>
</dbReference>
<dbReference type="AlphaFoldDB" id="A0A8J3IKM1"/>
<dbReference type="UniPathway" id="UPA00606"/>
<comment type="function">
    <text evidence="1">The purine nucleoside phosphorylases catalyze the phosphorolytic breakdown of the N-glycosidic bond in the beta-(deoxy)ribonucleoside molecules, with the formation of the corresponding free purine bases and pentose-1-phosphate. Cleaves guanosine, inosine, 2'-deoxyguanosine and 2'-deoxyinosine.</text>
</comment>
<feature type="binding site" evidence="9">
    <location>
        <position position="240"/>
    </location>
    <ligand>
        <name>a purine D-ribonucleoside</name>
        <dbReference type="ChEBI" id="CHEBI:142355"/>
    </ligand>
</feature>
<evidence type="ECO:0000313" key="12">
    <source>
        <dbReference type="Proteomes" id="UP000597444"/>
    </source>
</evidence>
<reference evidence="11" key="1">
    <citation type="submission" date="2020-10" db="EMBL/GenBank/DDBJ databases">
        <title>Taxonomic study of unclassified bacteria belonging to the class Ktedonobacteria.</title>
        <authorList>
            <person name="Yabe S."/>
            <person name="Wang C.M."/>
            <person name="Zheng Y."/>
            <person name="Sakai Y."/>
            <person name="Cavaletti L."/>
            <person name="Monciardini P."/>
            <person name="Donadio S."/>
        </authorList>
    </citation>
    <scope>NUCLEOTIDE SEQUENCE</scope>
    <source>
        <strain evidence="11">ID150040</strain>
    </source>
</reference>
<dbReference type="EC" id="2.4.2.1" evidence="8"/>
<organism evidence="11 12">
    <name type="scientific">Reticulibacter mediterranei</name>
    <dbReference type="NCBI Taxonomy" id="2778369"/>
    <lineage>
        <taxon>Bacteria</taxon>
        <taxon>Bacillati</taxon>
        <taxon>Chloroflexota</taxon>
        <taxon>Ktedonobacteria</taxon>
        <taxon>Ktedonobacterales</taxon>
        <taxon>Reticulibacteraceae</taxon>
        <taxon>Reticulibacter</taxon>
    </lineage>
</organism>
<evidence type="ECO:0000256" key="1">
    <source>
        <dbReference type="ARBA" id="ARBA00002678"/>
    </source>
</evidence>
<evidence type="ECO:0000256" key="3">
    <source>
        <dbReference type="ARBA" id="ARBA00006751"/>
    </source>
</evidence>
<accession>A0A8J3IKM1</accession>
<keyword evidence="5 8" id="KW-0328">Glycosyltransferase</keyword>
<evidence type="ECO:0000256" key="9">
    <source>
        <dbReference type="PIRSR" id="PIRSR000477-2"/>
    </source>
</evidence>
<feature type="binding site" evidence="9">
    <location>
        <position position="217"/>
    </location>
    <ligand>
        <name>phosphate</name>
        <dbReference type="ChEBI" id="CHEBI:43474"/>
    </ligand>
</feature>
<dbReference type="Proteomes" id="UP000597444">
    <property type="component" value="Unassembled WGS sequence"/>
</dbReference>
<keyword evidence="6 8" id="KW-0808">Transferase</keyword>
<dbReference type="InterPro" id="IPR018099">
    <property type="entry name" value="Purine_phosphorylase-2_CS"/>
</dbReference>
<dbReference type="PANTHER" id="PTHR11904">
    <property type="entry name" value="METHYLTHIOADENOSINE/PURINE NUCLEOSIDE PHOSPHORYLASE"/>
    <property type="match status" value="1"/>
</dbReference>
<dbReference type="PANTHER" id="PTHR11904:SF9">
    <property type="entry name" value="PURINE NUCLEOSIDE PHOSPHORYLASE-RELATED"/>
    <property type="match status" value="1"/>
</dbReference>
<feature type="binding site" evidence="9">
    <location>
        <position position="198"/>
    </location>
    <ligand>
        <name>a purine D-ribonucleoside</name>
        <dbReference type="ChEBI" id="CHEBI:142355"/>
    </ligand>
</feature>
<dbReference type="GO" id="GO:0009116">
    <property type="term" value="P:nucleoside metabolic process"/>
    <property type="evidence" value="ECO:0007669"/>
    <property type="project" value="InterPro"/>
</dbReference>
<evidence type="ECO:0000256" key="4">
    <source>
        <dbReference type="ARBA" id="ARBA00011233"/>
    </source>
</evidence>
<dbReference type="InterPro" id="IPR011270">
    <property type="entry name" value="Pur_Nuc_Pase_Ino/Guo-sp"/>
</dbReference>
<dbReference type="SUPFAM" id="SSF53167">
    <property type="entry name" value="Purine and uridine phosphorylases"/>
    <property type="match status" value="1"/>
</dbReference>
<dbReference type="NCBIfam" id="NF006054">
    <property type="entry name" value="PRK08202.1"/>
    <property type="match status" value="1"/>
</dbReference>
<dbReference type="PROSITE" id="PS01240">
    <property type="entry name" value="PNP_MTAP_2"/>
    <property type="match status" value="1"/>
</dbReference>
<dbReference type="InterPro" id="IPR035994">
    <property type="entry name" value="Nucleoside_phosphorylase_sf"/>
</dbReference>
<evidence type="ECO:0000256" key="6">
    <source>
        <dbReference type="ARBA" id="ARBA00022679"/>
    </source>
</evidence>
<proteinExistence type="inferred from homology"/>
<dbReference type="GO" id="GO:0005737">
    <property type="term" value="C:cytoplasm"/>
    <property type="evidence" value="ECO:0007669"/>
    <property type="project" value="TreeGrafter"/>
</dbReference>
<dbReference type="PIRSF" id="PIRSF000477">
    <property type="entry name" value="PurNPase"/>
    <property type="match status" value="1"/>
</dbReference>
<name>A0A8J3IKM1_9CHLR</name>
<dbReference type="FunFam" id="3.40.50.1580:FF:000004">
    <property type="entry name" value="Purine nucleoside phosphorylase"/>
    <property type="match status" value="1"/>
</dbReference>
<evidence type="ECO:0000256" key="8">
    <source>
        <dbReference type="PIRNR" id="PIRNR000477"/>
    </source>
</evidence>
<dbReference type="Gene3D" id="3.40.50.1580">
    <property type="entry name" value="Nucleoside phosphorylase domain"/>
    <property type="match status" value="1"/>
</dbReference>
<evidence type="ECO:0000256" key="2">
    <source>
        <dbReference type="ARBA" id="ARBA00005058"/>
    </source>
</evidence>
<dbReference type="Pfam" id="PF01048">
    <property type="entry name" value="PNP_UDP_1"/>
    <property type="match status" value="1"/>
</dbReference>
<comment type="catalytic activity">
    <reaction evidence="7">
        <text>a purine 2'-deoxy-D-ribonucleoside + phosphate = a purine nucleobase + 2-deoxy-alpha-D-ribose 1-phosphate</text>
        <dbReference type="Rhea" id="RHEA:36431"/>
        <dbReference type="ChEBI" id="CHEBI:26386"/>
        <dbReference type="ChEBI" id="CHEBI:43474"/>
        <dbReference type="ChEBI" id="CHEBI:57259"/>
        <dbReference type="ChEBI" id="CHEBI:142361"/>
        <dbReference type="EC" id="2.4.2.1"/>
    </reaction>
</comment>